<dbReference type="GO" id="GO:0009098">
    <property type="term" value="P:L-leucine biosynthetic process"/>
    <property type="evidence" value="ECO:0007669"/>
    <property type="project" value="UniProtKB-UniRule"/>
</dbReference>
<proteinExistence type="inferred from homology"/>
<dbReference type="RefSeq" id="WP_088553713.1">
    <property type="nucleotide sequence ID" value="NZ_BDGJ01000071.1"/>
</dbReference>
<keyword evidence="3" id="KW-0432">Leucine biosynthesis</keyword>
<dbReference type="PANTHER" id="PTHR43345:SF2">
    <property type="entry name" value="3-ISOPROPYLMALATE DEHYDRATASE SMALL SUBUNIT 1"/>
    <property type="match status" value="1"/>
</dbReference>
<dbReference type="CDD" id="cd01577">
    <property type="entry name" value="IPMI_Swivel"/>
    <property type="match status" value="1"/>
</dbReference>
<dbReference type="OrthoDB" id="9777465at2"/>
<feature type="domain" description="Aconitase A/isopropylmalate dehydratase small subunit swivel" evidence="4">
    <location>
        <begin position="34"/>
        <end position="108"/>
    </location>
</feature>
<comment type="subunit">
    <text evidence="3">Heterodimer of LeuC and LeuD.</text>
</comment>
<keyword evidence="2 3" id="KW-0456">Lyase</keyword>
<comment type="function">
    <text evidence="3">Catalyzes the isomerization between 2-isopropylmalate and 3-isopropylmalate, via the formation of 2-isopropylmaleate.</text>
</comment>
<dbReference type="AlphaFoldDB" id="A0A1Z5HS29"/>
<comment type="catalytic activity">
    <reaction evidence="3">
        <text>(2R,3S)-3-isopropylmalate = (2S)-2-isopropylmalate</text>
        <dbReference type="Rhea" id="RHEA:32287"/>
        <dbReference type="ChEBI" id="CHEBI:1178"/>
        <dbReference type="ChEBI" id="CHEBI:35121"/>
        <dbReference type="EC" id="4.2.1.33"/>
    </reaction>
</comment>
<keyword evidence="6" id="KW-1185">Reference proteome</keyword>
<dbReference type="InterPro" id="IPR000573">
    <property type="entry name" value="AconitaseA/IPMdHydase_ssu_swvl"/>
</dbReference>
<dbReference type="InterPro" id="IPR011827">
    <property type="entry name" value="LeuD_type2/HacB/DmdB"/>
</dbReference>
<comment type="similarity">
    <text evidence="1 3">Belongs to the LeuD family. LeuD type 2 subfamily.</text>
</comment>
<evidence type="ECO:0000313" key="6">
    <source>
        <dbReference type="Proteomes" id="UP000197032"/>
    </source>
</evidence>
<evidence type="ECO:0000313" key="5">
    <source>
        <dbReference type="EMBL" id="GAW92333.1"/>
    </source>
</evidence>
<dbReference type="HAMAP" id="MF_01032">
    <property type="entry name" value="LeuD_type2"/>
    <property type="match status" value="1"/>
</dbReference>
<dbReference type="Gene3D" id="3.20.19.10">
    <property type="entry name" value="Aconitase, domain 4"/>
    <property type="match status" value="1"/>
</dbReference>
<dbReference type="SUPFAM" id="SSF52016">
    <property type="entry name" value="LeuD/IlvD-like"/>
    <property type="match status" value="1"/>
</dbReference>
<dbReference type="EC" id="4.2.1.33" evidence="3"/>
<dbReference type="InterPro" id="IPR033940">
    <property type="entry name" value="IPMI_Swivel"/>
</dbReference>
<keyword evidence="3" id="KW-0028">Amino-acid biosynthesis</keyword>
<protein>
    <recommendedName>
        <fullName evidence="3">3-isopropylmalate dehydratase small subunit</fullName>
        <ecNumber evidence="3">4.2.1.33</ecNumber>
    </recommendedName>
    <alternativeName>
        <fullName evidence="3">Alpha-IPM isomerase</fullName>
        <shortName evidence="3">IPMI</shortName>
    </alternativeName>
    <alternativeName>
        <fullName evidence="3">Isopropylmalate isomerase</fullName>
    </alternativeName>
</protein>
<dbReference type="PANTHER" id="PTHR43345">
    <property type="entry name" value="3-ISOPROPYLMALATE DEHYDRATASE SMALL SUBUNIT 2-RELATED-RELATED"/>
    <property type="match status" value="1"/>
</dbReference>
<dbReference type="Proteomes" id="UP000197032">
    <property type="component" value="Unassembled WGS sequence"/>
</dbReference>
<comment type="caution">
    <text evidence="5">The sequence shown here is derived from an EMBL/GenBank/DDBJ whole genome shotgun (WGS) entry which is preliminary data.</text>
</comment>
<sequence>MVRKVIKGRVWRYGDNINTDIISPGQYMQLPLEEQAKHAMEGIDPQFTSKVKPGDILVAGDNFGSGSSRETAPLVLKYNGIGAVIARSFARIFYRNAINVGLPVLELAEASEIQEGDELEIELITGRIKNLSRDKEYQASSLPEHLMAVIEAGGLEAYLAQKLGLKVGSW</sequence>
<evidence type="ECO:0000256" key="2">
    <source>
        <dbReference type="ARBA" id="ARBA00023239"/>
    </source>
</evidence>
<reference evidence="6" key="1">
    <citation type="journal article" date="2017" name="Appl. Environ. Microbiol.">
        <title>Genomic analysis of Calderihabitans maritimus KKC1, a thermophilic hydrogenogenic carboxydotrophic bacterium isolated from marine sediment.</title>
        <authorList>
            <person name="Omae K."/>
            <person name="Yoneda Y."/>
            <person name="Fukuyama Y."/>
            <person name="Yoshida T."/>
            <person name="Sako Y."/>
        </authorList>
    </citation>
    <scope>NUCLEOTIDE SEQUENCE [LARGE SCALE GENOMIC DNA]</scope>
    <source>
        <strain evidence="6">KKC1</strain>
    </source>
</reference>
<name>A0A1Z5HS29_9FIRM</name>
<organism evidence="5 6">
    <name type="scientific">Calderihabitans maritimus</name>
    <dbReference type="NCBI Taxonomy" id="1246530"/>
    <lineage>
        <taxon>Bacteria</taxon>
        <taxon>Bacillati</taxon>
        <taxon>Bacillota</taxon>
        <taxon>Clostridia</taxon>
        <taxon>Neomoorellales</taxon>
        <taxon>Calderihabitantaceae</taxon>
        <taxon>Calderihabitans</taxon>
    </lineage>
</organism>
<evidence type="ECO:0000259" key="4">
    <source>
        <dbReference type="Pfam" id="PF00694"/>
    </source>
</evidence>
<evidence type="ECO:0000256" key="1">
    <source>
        <dbReference type="ARBA" id="ARBA00009869"/>
    </source>
</evidence>
<evidence type="ECO:0000256" key="3">
    <source>
        <dbReference type="HAMAP-Rule" id="MF_01032"/>
    </source>
</evidence>
<dbReference type="NCBIfam" id="TIGR02087">
    <property type="entry name" value="LEUD_arch"/>
    <property type="match status" value="1"/>
</dbReference>
<dbReference type="InterPro" id="IPR050075">
    <property type="entry name" value="LeuD"/>
</dbReference>
<dbReference type="EMBL" id="BDGJ01000071">
    <property type="protein sequence ID" value="GAW92333.1"/>
    <property type="molecule type" value="Genomic_DNA"/>
</dbReference>
<accession>A0A1Z5HS29</accession>
<dbReference type="Pfam" id="PF00694">
    <property type="entry name" value="Aconitase_C"/>
    <property type="match status" value="1"/>
</dbReference>
<dbReference type="GO" id="GO:0003861">
    <property type="term" value="F:3-isopropylmalate dehydratase activity"/>
    <property type="evidence" value="ECO:0007669"/>
    <property type="project" value="UniProtKB-UniRule"/>
</dbReference>
<comment type="pathway">
    <text evidence="3">Amino-acid biosynthesis; L-leucine biosynthesis; L-leucine from 3-methyl-2-oxobutanoate: step 2/4.</text>
</comment>
<dbReference type="UniPathway" id="UPA00048">
    <property type="reaction ID" value="UER00071"/>
</dbReference>
<gene>
    <name evidence="3" type="primary">leuD</name>
    <name evidence="5" type="ORF">KKC1_14880</name>
</gene>
<keyword evidence="3" id="KW-0100">Branched-chain amino acid biosynthesis</keyword>
<dbReference type="InterPro" id="IPR015928">
    <property type="entry name" value="Aconitase/3IPM_dehydase_swvl"/>
</dbReference>